<gene>
    <name evidence="2" type="ORF">Dsin_022926</name>
</gene>
<sequence>MGFGLRWRMWMKWCISTPSMSVLINGSPSGGFVIERGLLEGDPLSLFLFNLAVECLSRCFEKAVDLNMVRGIGFGNDEVHVSHLQYADDTILFLEPKMEYLVNSKRILRCFEMVSSLRINFHKPCMVKIGKKRIGEDDWAPVLKCKEAKLPIPYLGMPFGGRPRPKGFWNSVMERIQKRLAH</sequence>
<dbReference type="EMBL" id="JANJYJ010000007">
    <property type="protein sequence ID" value="KAK3199511.1"/>
    <property type="molecule type" value="Genomic_DNA"/>
</dbReference>
<name>A0AAE0E0D8_9ROSI</name>
<protein>
    <recommendedName>
        <fullName evidence="1">Reverse transcriptase domain-containing protein</fullName>
    </recommendedName>
</protein>
<dbReference type="Proteomes" id="UP001281410">
    <property type="component" value="Unassembled WGS sequence"/>
</dbReference>
<proteinExistence type="predicted"/>
<evidence type="ECO:0000259" key="1">
    <source>
        <dbReference type="Pfam" id="PF00078"/>
    </source>
</evidence>
<keyword evidence="3" id="KW-1185">Reference proteome</keyword>
<dbReference type="SUPFAM" id="SSF56672">
    <property type="entry name" value="DNA/RNA polymerases"/>
    <property type="match status" value="1"/>
</dbReference>
<feature type="domain" description="Reverse transcriptase" evidence="1">
    <location>
        <begin position="10"/>
        <end position="158"/>
    </location>
</feature>
<reference evidence="2" key="1">
    <citation type="journal article" date="2023" name="Plant J.">
        <title>Genome sequences and population genomics provide insights into the demographic history, inbreeding, and mutation load of two 'living fossil' tree species of Dipteronia.</title>
        <authorList>
            <person name="Feng Y."/>
            <person name="Comes H.P."/>
            <person name="Chen J."/>
            <person name="Zhu S."/>
            <person name="Lu R."/>
            <person name="Zhang X."/>
            <person name="Li P."/>
            <person name="Qiu J."/>
            <person name="Olsen K.M."/>
            <person name="Qiu Y."/>
        </authorList>
    </citation>
    <scope>NUCLEOTIDE SEQUENCE</scope>
    <source>
        <strain evidence="2">NBL</strain>
    </source>
</reference>
<dbReference type="AlphaFoldDB" id="A0AAE0E0D8"/>
<organism evidence="2 3">
    <name type="scientific">Dipteronia sinensis</name>
    <dbReference type="NCBI Taxonomy" id="43782"/>
    <lineage>
        <taxon>Eukaryota</taxon>
        <taxon>Viridiplantae</taxon>
        <taxon>Streptophyta</taxon>
        <taxon>Embryophyta</taxon>
        <taxon>Tracheophyta</taxon>
        <taxon>Spermatophyta</taxon>
        <taxon>Magnoliopsida</taxon>
        <taxon>eudicotyledons</taxon>
        <taxon>Gunneridae</taxon>
        <taxon>Pentapetalae</taxon>
        <taxon>rosids</taxon>
        <taxon>malvids</taxon>
        <taxon>Sapindales</taxon>
        <taxon>Sapindaceae</taxon>
        <taxon>Hippocastanoideae</taxon>
        <taxon>Acereae</taxon>
        <taxon>Dipteronia</taxon>
    </lineage>
</organism>
<evidence type="ECO:0000313" key="3">
    <source>
        <dbReference type="Proteomes" id="UP001281410"/>
    </source>
</evidence>
<evidence type="ECO:0000313" key="2">
    <source>
        <dbReference type="EMBL" id="KAK3199511.1"/>
    </source>
</evidence>
<dbReference type="Pfam" id="PF00078">
    <property type="entry name" value="RVT_1"/>
    <property type="match status" value="1"/>
</dbReference>
<dbReference type="InterPro" id="IPR000477">
    <property type="entry name" value="RT_dom"/>
</dbReference>
<comment type="caution">
    <text evidence="2">The sequence shown here is derived from an EMBL/GenBank/DDBJ whole genome shotgun (WGS) entry which is preliminary data.</text>
</comment>
<dbReference type="InterPro" id="IPR043502">
    <property type="entry name" value="DNA/RNA_pol_sf"/>
</dbReference>
<dbReference type="PANTHER" id="PTHR33116:SF75">
    <property type="entry name" value="RIBONUCLEASE H PROTEIN"/>
    <property type="match status" value="1"/>
</dbReference>
<dbReference type="PANTHER" id="PTHR33116">
    <property type="entry name" value="REVERSE TRANSCRIPTASE ZINC-BINDING DOMAIN-CONTAINING PROTEIN-RELATED-RELATED"/>
    <property type="match status" value="1"/>
</dbReference>
<accession>A0AAE0E0D8</accession>